<dbReference type="AlphaFoldDB" id="A0AAD6YLW7"/>
<dbReference type="PANTHER" id="PTHR30096:SF0">
    <property type="entry name" value="4,5-DOPA DIOXYGENASE EXTRADIOL-LIKE PROTEIN"/>
    <property type="match status" value="1"/>
</dbReference>
<name>A0AAD6YLW7_9AGAR</name>
<dbReference type="GO" id="GO:0016702">
    <property type="term" value="F:oxidoreductase activity, acting on single donors with incorporation of molecular oxygen, incorporation of two atoms of oxygen"/>
    <property type="evidence" value="ECO:0007669"/>
    <property type="project" value="UniProtKB-ARBA"/>
</dbReference>
<reference evidence="7" key="1">
    <citation type="submission" date="2023-03" db="EMBL/GenBank/DDBJ databases">
        <title>Massive genome expansion in bonnet fungi (Mycena s.s.) driven by repeated elements and novel gene families across ecological guilds.</title>
        <authorList>
            <consortium name="Lawrence Berkeley National Laboratory"/>
            <person name="Harder C.B."/>
            <person name="Miyauchi S."/>
            <person name="Viragh M."/>
            <person name="Kuo A."/>
            <person name="Thoen E."/>
            <person name="Andreopoulos B."/>
            <person name="Lu D."/>
            <person name="Skrede I."/>
            <person name="Drula E."/>
            <person name="Henrissat B."/>
            <person name="Morin E."/>
            <person name="Kohler A."/>
            <person name="Barry K."/>
            <person name="LaButti K."/>
            <person name="Morin E."/>
            <person name="Salamov A."/>
            <person name="Lipzen A."/>
            <person name="Mereny Z."/>
            <person name="Hegedus B."/>
            <person name="Baldrian P."/>
            <person name="Stursova M."/>
            <person name="Weitz H."/>
            <person name="Taylor A."/>
            <person name="Grigoriev I.V."/>
            <person name="Nagy L.G."/>
            <person name="Martin F."/>
            <person name="Kauserud H."/>
        </authorList>
    </citation>
    <scope>NUCLEOTIDE SEQUENCE</scope>
    <source>
        <strain evidence="7">9144</strain>
    </source>
</reference>
<keyword evidence="4" id="KW-0862">Zinc</keyword>
<feature type="domain" description="Extradiol ring-cleavage dioxygenase class III enzyme subunit B" evidence="6">
    <location>
        <begin position="58"/>
        <end position="316"/>
    </location>
</feature>
<dbReference type="CDD" id="cd07363">
    <property type="entry name" value="45_DOPA_Dioxygenase"/>
    <property type="match status" value="1"/>
</dbReference>
<dbReference type="GO" id="GO:0008198">
    <property type="term" value="F:ferrous iron binding"/>
    <property type="evidence" value="ECO:0007669"/>
    <property type="project" value="InterPro"/>
</dbReference>
<comment type="cofactor">
    <cofactor evidence="1">
        <name>Zn(2+)</name>
        <dbReference type="ChEBI" id="CHEBI:29105"/>
    </cofactor>
</comment>
<dbReference type="PIRSF" id="PIRSF006157">
    <property type="entry name" value="Doxgns_DODA"/>
    <property type="match status" value="1"/>
</dbReference>
<dbReference type="Pfam" id="PF02900">
    <property type="entry name" value="LigB"/>
    <property type="match status" value="1"/>
</dbReference>
<dbReference type="PANTHER" id="PTHR30096">
    <property type="entry name" value="4,5-DOPA DIOXYGENASE EXTRADIOL-LIKE PROTEIN"/>
    <property type="match status" value="1"/>
</dbReference>
<evidence type="ECO:0000256" key="1">
    <source>
        <dbReference type="ARBA" id="ARBA00001947"/>
    </source>
</evidence>
<evidence type="ECO:0000256" key="4">
    <source>
        <dbReference type="ARBA" id="ARBA00022833"/>
    </source>
</evidence>
<evidence type="ECO:0000256" key="3">
    <source>
        <dbReference type="ARBA" id="ARBA00022723"/>
    </source>
</evidence>
<accession>A0AAD6YLW7</accession>
<keyword evidence="5" id="KW-0560">Oxidoreductase</keyword>
<keyword evidence="3" id="KW-0479">Metal-binding</keyword>
<evidence type="ECO:0000256" key="2">
    <source>
        <dbReference type="ARBA" id="ARBA00007581"/>
    </source>
</evidence>
<evidence type="ECO:0000313" key="8">
    <source>
        <dbReference type="Proteomes" id="UP001219525"/>
    </source>
</evidence>
<proteinExistence type="inferred from homology"/>
<dbReference type="InterPro" id="IPR004183">
    <property type="entry name" value="Xdiol_dOase_suB"/>
</dbReference>
<evidence type="ECO:0000313" key="7">
    <source>
        <dbReference type="EMBL" id="KAJ7223125.1"/>
    </source>
</evidence>
<gene>
    <name evidence="7" type="ORF">GGX14DRAFT_532085</name>
</gene>
<dbReference type="InterPro" id="IPR014436">
    <property type="entry name" value="Extradiol_dOase_DODA"/>
</dbReference>
<evidence type="ECO:0000256" key="5">
    <source>
        <dbReference type="ARBA" id="ARBA00023002"/>
    </source>
</evidence>
<dbReference type="GO" id="GO:0008270">
    <property type="term" value="F:zinc ion binding"/>
    <property type="evidence" value="ECO:0007669"/>
    <property type="project" value="InterPro"/>
</dbReference>
<evidence type="ECO:0000259" key="6">
    <source>
        <dbReference type="Pfam" id="PF02900"/>
    </source>
</evidence>
<protein>
    <submittedName>
        <fullName evidence="7">Extradiol ring-cleavage dioxygenase, class III enzyme, subunit B</fullName>
    </submittedName>
</protein>
<organism evidence="7 8">
    <name type="scientific">Mycena pura</name>
    <dbReference type="NCBI Taxonomy" id="153505"/>
    <lineage>
        <taxon>Eukaryota</taxon>
        <taxon>Fungi</taxon>
        <taxon>Dikarya</taxon>
        <taxon>Basidiomycota</taxon>
        <taxon>Agaricomycotina</taxon>
        <taxon>Agaricomycetes</taxon>
        <taxon>Agaricomycetidae</taxon>
        <taxon>Agaricales</taxon>
        <taxon>Marasmiineae</taxon>
        <taxon>Mycenaceae</taxon>
        <taxon>Mycena</taxon>
    </lineage>
</organism>
<sequence length="320" mass="34459">MITTDLKTLQESWRKNLDALPATPDKIPAFFFGHGSPLLAMPPSSSGGDTRAWAGSGGPLSAFLKEFGPALLNKYQPKGIVVFSAHWDTSGERLGPRPRAMTDYGDENPLLMDYYGFQPELYQLKFKSKGDSALSKRVVELYKQAGQLARLSPKTESRGRDGRGFQGPGLDHGVFVPFAIMFGESFTSIPVVQVSIDASLSPEANWRLGKAVAALRDEGILVIAGGLTVHNLGDFASFAPTSASPAHREFDRAIVAAVEVADATQRKEAMVQLTKHHGFRAAHPREDHFIPLYVAAGAGEGGDVKVVADIYGCETIAFGL</sequence>
<dbReference type="Gene3D" id="3.40.830.10">
    <property type="entry name" value="LigB-like"/>
    <property type="match status" value="1"/>
</dbReference>
<dbReference type="SUPFAM" id="SSF53213">
    <property type="entry name" value="LigB-like"/>
    <property type="match status" value="1"/>
</dbReference>
<comment type="similarity">
    <text evidence="2">Belongs to the DODA-type extradiol aromatic ring-opening dioxygenase family.</text>
</comment>
<keyword evidence="8" id="KW-1185">Reference proteome</keyword>
<dbReference type="EMBL" id="JARJCW010000006">
    <property type="protein sequence ID" value="KAJ7223125.1"/>
    <property type="molecule type" value="Genomic_DNA"/>
</dbReference>
<keyword evidence="7" id="KW-0223">Dioxygenase</keyword>
<comment type="caution">
    <text evidence="7">The sequence shown here is derived from an EMBL/GenBank/DDBJ whole genome shotgun (WGS) entry which is preliminary data.</text>
</comment>
<dbReference type="Proteomes" id="UP001219525">
    <property type="component" value="Unassembled WGS sequence"/>
</dbReference>